<feature type="compositionally biased region" description="Basic and acidic residues" evidence="1">
    <location>
        <begin position="167"/>
        <end position="182"/>
    </location>
</feature>
<evidence type="ECO:0000313" key="2">
    <source>
        <dbReference type="EMBL" id="CAE1252245.1"/>
    </source>
</evidence>
<protein>
    <submittedName>
        <fullName evidence="2">Uncharacterized protein</fullName>
    </submittedName>
</protein>
<feature type="compositionally biased region" description="Low complexity" evidence="1">
    <location>
        <begin position="183"/>
        <end position="195"/>
    </location>
</feature>
<evidence type="ECO:0000256" key="1">
    <source>
        <dbReference type="SAM" id="MobiDB-lite"/>
    </source>
</evidence>
<name>A0A812C6H2_ACAPH</name>
<accession>A0A812C6H2</accession>
<dbReference type="OrthoDB" id="10051381at2759"/>
<feature type="compositionally biased region" description="Low complexity" evidence="1">
    <location>
        <begin position="151"/>
        <end position="164"/>
    </location>
</feature>
<comment type="caution">
    <text evidence="2">The sequence shown here is derived from an EMBL/GenBank/DDBJ whole genome shotgun (WGS) entry which is preliminary data.</text>
</comment>
<dbReference type="PANTHER" id="PTHR45786">
    <property type="entry name" value="DNA BINDING PROTEIN-LIKE"/>
    <property type="match status" value="1"/>
</dbReference>
<proteinExistence type="predicted"/>
<reference evidence="2" key="1">
    <citation type="submission" date="2021-01" db="EMBL/GenBank/DDBJ databases">
        <authorList>
            <person name="Li R."/>
            <person name="Bekaert M."/>
        </authorList>
    </citation>
    <scope>NUCLEOTIDE SEQUENCE</scope>
    <source>
        <strain evidence="2">Farmed</strain>
    </source>
</reference>
<sequence length="386" mass="42262">MVSGFSLSHKPNERLQLLAFSSPASRALEPRCICSSQLDPVYGLALRLPNHARVRECALASSILRANPTPTATSLPVRPACNSSACPACNCLAVRTATVSPSALQLSRRPPCHSSACPACNCLAVRPATLLPNLHRKAPHNAVKAQEITAEKTASNAAKAAATSIRRSQESMAEKTARHADDTTATSAARSSESSAQKRKRRQRDAISTYAATAMTSFGGNMPSAKSVGIPPSMFKVRFTTGLSLLPETATDSAFLQIYFIADYNQQADARMGIIPENDTCQDNHSRKEYHNESPTIAPRDKQLYFIILIDADKRYHGEQERRHHAPANNEVSVILSDDKHNRRDIVLESRGSGLRRISETQRSYDALQYPLLFTYGEDGYHFGIL</sequence>
<dbReference type="AlphaFoldDB" id="A0A812C6H2"/>
<dbReference type="PANTHER" id="PTHR45786:SF74">
    <property type="entry name" value="ATP-DEPENDENT DNA HELICASE"/>
    <property type="match status" value="1"/>
</dbReference>
<feature type="region of interest" description="Disordered" evidence="1">
    <location>
        <begin position="151"/>
        <end position="205"/>
    </location>
</feature>
<organism evidence="2 3">
    <name type="scientific">Acanthosepion pharaonis</name>
    <name type="common">Pharaoh cuttlefish</name>
    <name type="synonym">Sepia pharaonis</name>
    <dbReference type="NCBI Taxonomy" id="158019"/>
    <lineage>
        <taxon>Eukaryota</taxon>
        <taxon>Metazoa</taxon>
        <taxon>Spiralia</taxon>
        <taxon>Lophotrochozoa</taxon>
        <taxon>Mollusca</taxon>
        <taxon>Cephalopoda</taxon>
        <taxon>Coleoidea</taxon>
        <taxon>Decapodiformes</taxon>
        <taxon>Sepiida</taxon>
        <taxon>Sepiina</taxon>
        <taxon>Sepiidae</taxon>
        <taxon>Acanthosepion</taxon>
    </lineage>
</organism>
<evidence type="ECO:0000313" key="3">
    <source>
        <dbReference type="Proteomes" id="UP000597762"/>
    </source>
</evidence>
<dbReference type="EMBL" id="CAHIKZ030001095">
    <property type="protein sequence ID" value="CAE1252245.1"/>
    <property type="molecule type" value="Genomic_DNA"/>
</dbReference>
<gene>
    <name evidence="2" type="ORF">SPHA_27890</name>
</gene>
<dbReference type="Proteomes" id="UP000597762">
    <property type="component" value="Unassembled WGS sequence"/>
</dbReference>
<keyword evidence="3" id="KW-1185">Reference proteome</keyword>